<keyword evidence="2" id="KW-1185">Reference proteome</keyword>
<reference evidence="2" key="1">
    <citation type="journal article" date="2023" name="Commun. Biol.">
        <title>Genome analysis of Parmales, the sister group of diatoms, reveals the evolutionary specialization of diatoms from phago-mixotrophs to photoautotrophs.</title>
        <authorList>
            <person name="Ban H."/>
            <person name="Sato S."/>
            <person name="Yoshikawa S."/>
            <person name="Yamada K."/>
            <person name="Nakamura Y."/>
            <person name="Ichinomiya M."/>
            <person name="Sato N."/>
            <person name="Blanc-Mathieu R."/>
            <person name="Endo H."/>
            <person name="Kuwata A."/>
            <person name="Ogata H."/>
        </authorList>
    </citation>
    <scope>NUCLEOTIDE SEQUENCE [LARGE SCALE GENOMIC DNA]</scope>
    <source>
        <strain evidence="2">NIES 3701</strain>
    </source>
</reference>
<accession>A0A9W7AYJ4</accession>
<dbReference type="Proteomes" id="UP001165085">
    <property type="component" value="Unassembled WGS sequence"/>
</dbReference>
<dbReference type="OrthoDB" id="10406387at2759"/>
<proteinExistence type="predicted"/>
<evidence type="ECO:0000313" key="2">
    <source>
        <dbReference type="Proteomes" id="UP001165085"/>
    </source>
</evidence>
<evidence type="ECO:0000313" key="1">
    <source>
        <dbReference type="EMBL" id="GMH76749.1"/>
    </source>
</evidence>
<gene>
    <name evidence="1" type="ORF">TrST_g11378</name>
</gene>
<name>A0A9W7AYJ4_9STRA</name>
<comment type="caution">
    <text evidence="1">The sequence shown here is derived from an EMBL/GenBank/DDBJ whole genome shotgun (WGS) entry which is preliminary data.</text>
</comment>
<protein>
    <submittedName>
        <fullName evidence="1">Uncharacterized protein</fullName>
    </submittedName>
</protein>
<dbReference type="EMBL" id="BRXY01000200">
    <property type="protein sequence ID" value="GMH76749.1"/>
    <property type="molecule type" value="Genomic_DNA"/>
</dbReference>
<organism evidence="1 2">
    <name type="scientific">Triparma strigata</name>
    <dbReference type="NCBI Taxonomy" id="1606541"/>
    <lineage>
        <taxon>Eukaryota</taxon>
        <taxon>Sar</taxon>
        <taxon>Stramenopiles</taxon>
        <taxon>Ochrophyta</taxon>
        <taxon>Bolidophyceae</taxon>
        <taxon>Parmales</taxon>
        <taxon>Triparmaceae</taxon>
        <taxon>Triparma</taxon>
    </lineage>
</organism>
<sequence length="356" mass="39056">MASFDLSEKPSAAFPLPEPIVSSLTALLPLAPPIEHPAWLDAVPEDLQSQYQTYTTILTDLNSLTSKYALLTTSLTKTPLPTGPFPSTGIDVLNRIIKVMSDLKTSTESLRTTGNALLLNDELQNTFLTVVKSFGGITNSNNQSQPNYGTSIAGKVFYAVKPWLYSDSVSFSDLNPTPRKSSRFSNVLFLKRLVFNYLKRLQGVLTAPQKVVEDDTYYRITGDDDFWDYVYSNDSGNEEYDSIKGAFCETDYEVVKSVNSVLKKVGDKVKTYLNQPSKDSEDLVINVDAISARVEESLSPETLDVDEDGDLIKNLVELKNAVEALTESLGGKGELELGDVETAMAKGREVMAANGS</sequence>
<dbReference type="AlphaFoldDB" id="A0A9W7AYJ4"/>